<dbReference type="EMBL" id="CP046884">
    <property type="protein sequence ID" value="QNQ90505.1"/>
    <property type="molecule type" value="Genomic_DNA"/>
</dbReference>
<dbReference type="AlphaFoldDB" id="A0A7H0SPN0"/>
<gene>
    <name evidence="1" type="ORF">GP475_07525</name>
</gene>
<name>A0A7H0SPN0_9CORY</name>
<evidence type="ECO:0000313" key="1">
    <source>
        <dbReference type="EMBL" id="QNQ90505.1"/>
    </source>
</evidence>
<dbReference type="Proteomes" id="UP000516320">
    <property type="component" value="Chromosome"/>
</dbReference>
<proteinExistence type="predicted"/>
<accession>A0A7H0SPN0</accession>
<dbReference type="RefSeq" id="WP_187973819.1">
    <property type="nucleotide sequence ID" value="NZ_CP046884.1"/>
</dbReference>
<organism evidence="1 2">
    <name type="scientific">Corynebacterium poyangense</name>
    <dbReference type="NCBI Taxonomy" id="2684405"/>
    <lineage>
        <taxon>Bacteria</taxon>
        <taxon>Bacillati</taxon>
        <taxon>Actinomycetota</taxon>
        <taxon>Actinomycetes</taxon>
        <taxon>Mycobacteriales</taxon>
        <taxon>Corynebacteriaceae</taxon>
        <taxon>Corynebacterium</taxon>
    </lineage>
</organism>
<dbReference type="KEGG" id="cpoy:GP475_07525"/>
<evidence type="ECO:0000313" key="2">
    <source>
        <dbReference type="Proteomes" id="UP000516320"/>
    </source>
</evidence>
<reference evidence="1 2" key="1">
    <citation type="submission" date="2019-12" db="EMBL/GenBank/DDBJ databases">
        <title>Corynebacterium sp. nov., isolated from feces of the Anser Albifrons in China.</title>
        <authorList>
            <person name="Liu Q."/>
        </authorList>
    </citation>
    <scope>NUCLEOTIDE SEQUENCE [LARGE SCALE GENOMIC DNA]</scope>
    <source>
        <strain evidence="1 2">4H37-19</strain>
    </source>
</reference>
<protein>
    <submittedName>
        <fullName evidence="1">Uncharacterized protein</fullName>
    </submittedName>
</protein>
<keyword evidence="2" id="KW-1185">Reference proteome</keyword>
<sequence>MPVIQFDCLVPDSLADQLASAFGAAMDRLAEAGKLESAAVDHTPDPHLEEGVEAQLRETFSQEHGLGADDMRVHRYAISLIGLHGSVNQLAMVLSRFLTPQAQLPQDPVLLMRETDYELPAIFPWKIEILP</sequence>